<feature type="chain" id="PRO_5045366042" description="Secreted protein" evidence="3">
    <location>
        <begin position="28"/>
        <end position="271"/>
    </location>
</feature>
<evidence type="ECO:0000313" key="5">
    <source>
        <dbReference type="Proteomes" id="UP001165270"/>
    </source>
</evidence>
<evidence type="ECO:0000313" key="4">
    <source>
        <dbReference type="EMBL" id="MCI3238643.1"/>
    </source>
</evidence>
<reference evidence="4" key="1">
    <citation type="submission" date="2022-03" db="EMBL/GenBank/DDBJ databases">
        <title>Streptomyces 7R015 and 7R016 isolated from Barleria lupulina in Thailand.</title>
        <authorList>
            <person name="Kanchanasin P."/>
            <person name="Phongsopitanun W."/>
            <person name="Tanasupawat S."/>
        </authorList>
    </citation>
    <scope>NUCLEOTIDE SEQUENCE</scope>
    <source>
        <strain evidence="4">7R016</strain>
    </source>
</reference>
<organism evidence="4 5">
    <name type="scientific">Streptomyces spinosisporus</name>
    <dbReference type="NCBI Taxonomy" id="2927582"/>
    <lineage>
        <taxon>Bacteria</taxon>
        <taxon>Bacillati</taxon>
        <taxon>Actinomycetota</taxon>
        <taxon>Actinomycetes</taxon>
        <taxon>Kitasatosporales</taxon>
        <taxon>Streptomycetaceae</taxon>
        <taxon>Streptomyces</taxon>
    </lineage>
</organism>
<dbReference type="EMBL" id="JALDAX010000001">
    <property type="protein sequence ID" value="MCI3238643.1"/>
    <property type="molecule type" value="Genomic_DNA"/>
</dbReference>
<evidence type="ECO:0000256" key="2">
    <source>
        <dbReference type="SAM" id="Phobius"/>
    </source>
</evidence>
<dbReference type="Proteomes" id="UP001165270">
    <property type="component" value="Unassembled WGS sequence"/>
</dbReference>
<evidence type="ECO:0008006" key="6">
    <source>
        <dbReference type="Google" id="ProtNLM"/>
    </source>
</evidence>
<sequence>MRSTARVLSVAALASATLGFAASAALADPAAEVTPSTVSPGGSVTVTVTCEPTGGEAPATIDATSEAFDEGTVQLQRVPGADEASGTSYRGTARVSGTDDLAGDAADEAVPDEPPADEAAPDGAPADEAAPGAAAPDTAAEEVAWTVEGTCPGAPGGKGKEWSATFHGGHGGGGGGVAGGGDVPGGAGHVPGGSSDVPGGSSHVPGGPSDVPGGGGVGGGGGGPVQHGVQAGEGGTFTDSVPALVAGGILIAGALGAAVYRMWHRGSVPRG</sequence>
<feature type="region of interest" description="Disordered" evidence="1">
    <location>
        <begin position="77"/>
        <end position="234"/>
    </location>
</feature>
<evidence type="ECO:0000256" key="1">
    <source>
        <dbReference type="SAM" id="MobiDB-lite"/>
    </source>
</evidence>
<protein>
    <recommendedName>
        <fullName evidence="6">Secreted protein</fullName>
    </recommendedName>
</protein>
<gene>
    <name evidence="4" type="ORF">MQN93_02770</name>
</gene>
<feature type="compositionally biased region" description="Low complexity" evidence="1">
    <location>
        <begin position="192"/>
        <end position="211"/>
    </location>
</feature>
<accession>A0ABS9X995</accession>
<comment type="caution">
    <text evidence="4">The sequence shown here is derived from an EMBL/GenBank/DDBJ whole genome shotgun (WGS) entry which is preliminary data.</text>
</comment>
<feature type="compositionally biased region" description="Gly residues" evidence="1">
    <location>
        <begin position="212"/>
        <end position="234"/>
    </location>
</feature>
<keyword evidence="5" id="KW-1185">Reference proteome</keyword>
<feature type="compositionally biased region" description="Acidic residues" evidence="1">
    <location>
        <begin position="101"/>
        <end position="120"/>
    </location>
</feature>
<feature type="compositionally biased region" description="Gly residues" evidence="1">
    <location>
        <begin position="168"/>
        <end position="191"/>
    </location>
</feature>
<feature type="compositionally biased region" description="Low complexity" evidence="1">
    <location>
        <begin position="121"/>
        <end position="144"/>
    </location>
</feature>
<dbReference type="RefSeq" id="WP_242708121.1">
    <property type="nucleotide sequence ID" value="NZ_JALDAX010000001.1"/>
</dbReference>
<keyword evidence="3" id="KW-0732">Signal</keyword>
<keyword evidence="2" id="KW-0812">Transmembrane</keyword>
<evidence type="ECO:0000256" key="3">
    <source>
        <dbReference type="SAM" id="SignalP"/>
    </source>
</evidence>
<name>A0ABS9X995_9ACTN</name>
<keyword evidence="2" id="KW-1133">Transmembrane helix</keyword>
<keyword evidence="2" id="KW-0472">Membrane</keyword>
<feature type="transmembrane region" description="Helical" evidence="2">
    <location>
        <begin position="243"/>
        <end position="263"/>
    </location>
</feature>
<feature type="signal peptide" evidence="3">
    <location>
        <begin position="1"/>
        <end position="27"/>
    </location>
</feature>
<proteinExistence type="predicted"/>